<dbReference type="EMBL" id="HACG01029092">
    <property type="protein sequence ID" value="CEK75957.1"/>
    <property type="molecule type" value="Transcribed_RNA"/>
</dbReference>
<evidence type="ECO:0000256" key="9">
    <source>
        <dbReference type="ARBA" id="ARBA00022946"/>
    </source>
</evidence>
<evidence type="ECO:0000256" key="14">
    <source>
        <dbReference type="ARBA" id="ARBA00049255"/>
    </source>
</evidence>
<comment type="subunit">
    <text evidence="3">Monomer.</text>
</comment>
<dbReference type="SUPFAM" id="SSF55681">
    <property type="entry name" value="Class II aaRS and biotin synthetases"/>
    <property type="match status" value="1"/>
</dbReference>
<dbReference type="PANTHER" id="PTHR11538:SF41">
    <property type="entry name" value="PHENYLALANINE--TRNA LIGASE, MITOCHONDRIAL"/>
    <property type="match status" value="1"/>
</dbReference>
<feature type="domain" description="Aminoacyl-transfer RNA synthetases class-II family profile" evidence="17">
    <location>
        <begin position="83"/>
        <end position="365"/>
    </location>
</feature>
<evidence type="ECO:0000256" key="6">
    <source>
        <dbReference type="ARBA" id="ARBA00022741"/>
    </source>
</evidence>
<evidence type="ECO:0000256" key="15">
    <source>
        <dbReference type="ARBA" id="ARBA00060211"/>
    </source>
</evidence>
<keyword evidence="7" id="KW-0067">ATP-binding</keyword>
<dbReference type="NCBIfam" id="TIGR00469">
    <property type="entry name" value="pheS_mito"/>
    <property type="match status" value="1"/>
</dbReference>
<protein>
    <recommendedName>
        <fullName evidence="16">Phenylalanine--tRNA ligase, mitochondrial</fullName>
        <ecNumber evidence="4">6.1.1.20</ecNumber>
    </recommendedName>
    <alternativeName>
        <fullName evidence="13">Phenylalanyl-tRNA synthetase</fullName>
    </alternativeName>
</protein>
<dbReference type="InterPro" id="IPR006195">
    <property type="entry name" value="aa-tRNA-synth_II"/>
</dbReference>
<dbReference type="InterPro" id="IPR005121">
    <property type="entry name" value="Fdx_antiC-bd"/>
</dbReference>
<accession>A0A0B7A5R8</accession>
<dbReference type="SUPFAM" id="SSF54991">
    <property type="entry name" value="Anticodon-binding domain of PheRS"/>
    <property type="match status" value="1"/>
</dbReference>
<evidence type="ECO:0000259" key="18">
    <source>
        <dbReference type="PROSITE" id="PS51447"/>
    </source>
</evidence>
<keyword evidence="11" id="KW-0496">Mitochondrion</keyword>
<dbReference type="Gene3D" id="3.30.930.10">
    <property type="entry name" value="Bira Bifunctional Protein, Domain 2"/>
    <property type="match status" value="1"/>
</dbReference>
<evidence type="ECO:0000256" key="8">
    <source>
        <dbReference type="ARBA" id="ARBA00022917"/>
    </source>
</evidence>
<keyword evidence="5" id="KW-0436">Ligase</keyword>
<comment type="similarity">
    <text evidence="2">Belongs to the class-II aminoacyl-tRNA synthetase family.</text>
</comment>
<evidence type="ECO:0000256" key="11">
    <source>
        <dbReference type="ARBA" id="ARBA00023128"/>
    </source>
</evidence>
<gene>
    <name evidence="19" type="primary">ORF97739</name>
</gene>
<comment type="catalytic activity">
    <reaction evidence="14">
        <text>tRNA(Phe) + L-phenylalanine + ATP = L-phenylalanyl-tRNA(Phe) + AMP + diphosphate + H(+)</text>
        <dbReference type="Rhea" id="RHEA:19413"/>
        <dbReference type="Rhea" id="RHEA-COMP:9668"/>
        <dbReference type="Rhea" id="RHEA-COMP:9699"/>
        <dbReference type="ChEBI" id="CHEBI:15378"/>
        <dbReference type="ChEBI" id="CHEBI:30616"/>
        <dbReference type="ChEBI" id="CHEBI:33019"/>
        <dbReference type="ChEBI" id="CHEBI:58095"/>
        <dbReference type="ChEBI" id="CHEBI:78442"/>
        <dbReference type="ChEBI" id="CHEBI:78531"/>
        <dbReference type="ChEBI" id="CHEBI:456215"/>
        <dbReference type="EC" id="6.1.1.20"/>
    </reaction>
</comment>
<feature type="domain" description="FDX-ACB" evidence="18">
    <location>
        <begin position="351"/>
        <end position="442"/>
    </location>
</feature>
<dbReference type="SMART" id="SM00896">
    <property type="entry name" value="FDX-ACB"/>
    <property type="match status" value="1"/>
</dbReference>
<dbReference type="AlphaFoldDB" id="A0A0B7A5R8"/>
<proteinExistence type="inferred from homology"/>
<evidence type="ECO:0000256" key="5">
    <source>
        <dbReference type="ARBA" id="ARBA00022598"/>
    </source>
</evidence>
<evidence type="ECO:0000256" key="3">
    <source>
        <dbReference type="ARBA" id="ARBA00011245"/>
    </source>
</evidence>
<evidence type="ECO:0000256" key="2">
    <source>
        <dbReference type="ARBA" id="ARBA00008226"/>
    </source>
</evidence>
<reference evidence="19" key="1">
    <citation type="submission" date="2014-12" db="EMBL/GenBank/DDBJ databases">
        <title>Insight into the proteome of Arion vulgaris.</title>
        <authorList>
            <person name="Aradska J."/>
            <person name="Bulat T."/>
            <person name="Smidak R."/>
            <person name="Sarate P."/>
            <person name="Gangsoo J."/>
            <person name="Sialana F."/>
            <person name="Bilban M."/>
            <person name="Lubec G."/>
        </authorList>
    </citation>
    <scope>NUCLEOTIDE SEQUENCE</scope>
    <source>
        <tissue evidence="19">Skin</tissue>
    </source>
</reference>
<dbReference type="GO" id="GO:0006432">
    <property type="term" value="P:phenylalanyl-tRNA aminoacylation"/>
    <property type="evidence" value="ECO:0007669"/>
    <property type="project" value="InterPro"/>
</dbReference>
<organism evidence="19">
    <name type="scientific">Arion vulgaris</name>
    <dbReference type="NCBI Taxonomy" id="1028688"/>
    <lineage>
        <taxon>Eukaryota</taxon>
        <taxon>Metazoa</taxon>
        <taxon>Spiralia</taxon>
        <taxon>Lophotrochozoa</taxon>
        <taxon>Mollusca</taxon>
        <taxon>Gastropoda</taxon>
        <taxon>Heterobranchia</taxon>
        <taxon>Euthyneura</taxon>
        <taxon>Panpulmonata</taxon>
        <taxon>Eupulmonata</taxon>
        <taxon>Stylommatophora</taxon>
        <taxon>Helicina</taxon>
        <taxon>Arionoidea</taxon>
        <taxon>Arionidae</taxon>
        <taxon>Arion</taxon>
    </lineage>
</organism>
<dbReference type="InterPro" id="IPR002319">
    <property type="entry name" value="Phenylalanyl-tRNA_Synthase"/>
</dbReference>
<evidence type="ECO:0000256" key="10">
    <source>
        <dbReference type="ARBA" id="ARBA00022990"/>
    </source>
</evidence>
<dbReference type="InterPro" id="IPR036690">
    <property type="entry name" value="Fdx_antiC-bd_sf"/>
</dbReference>
<dbReference type="GO" id="GO:0000049">
    <property type="term" value="F:tRNA binding"/>
    <property type="evidence" value="ECO:0007669"/>
    <property type="project" value="InterPro"/>
</dbReference>
<dbReference type="FunFam" id="3.30.70.380:FF:000002">
    <property type="entry name" value="phenylalanine--tRNA ligase, mitochondrial"/>
    <property type="match status" value="1"/>
</dbReference>
<evidence type="ECO:0000256" key="12">
    <source>
        <dbReference type="ARBA" id="ARBA00023146"/>
    </source>
</evidence>
<dbReference type="GO" id="GO:0005759">
    <property type="term" value="C:mitochondrial matrix"/>
    <property type="evidence" value="ECO:0007669"/>
    <property type="project" value="UniProtKB-SubCell"/>
</dbReference>
<dbReference type="PROSITE" id="PS51447">
    <property type="entry name" value="FDX_ACB"/>
    <property type="match status" value="1"/>
</dbReference>
<dbReference type="PROSITE" id="PS50862">
    <property type="entry name" value="AA_TRNA_LIGASE_II"/>
    <property type="match status" value="1"/>
</dbReference>
<keyword evidence="10" id="KW-0007">Acetylation</keyword>
<dbReference type="Pfam" id="PF03147">
    <property type="entry name" value="FDX-ACB"/>
    <property type="match status" value="1"/>
</dbReference>
<dbReference type="Pfam" id="PF01409">
    <property type="entry name" value="tRNA-synt_2d"/>
    <property type="match status" value="2"/>
</dbReference>
<keyword evidence="9" id="KW-0809">Transit peptide</keyword>
<keyword evidence="6" id="KW-0547">Nucleotide-binding</keyword>
<dbReference type="InterPro" id="IPR004530">
    <property type="entry name" value="Phe-tRNA-synth_IIc_mito"/>
</dbReference>
<dbReference type="EC" id="6.1.1.20" evidence="4"/>
<keyword evidence="12" id="KW-0030">Aminoacyl-tRNA synthetase</keyword>
<evidence type="ECO:0000313" key="19">
    <source>
        <dbReference type="EMBL" id="CEK75957.1"/>
    </source>
</evidence>
<name>A0A0B7A5R8_9EUPU</name>
<comment type="subcellular location">
    <subcellularLocation>
        <location evidence="1">Mitochondrion matrix</location>
    </subcellularLocation>
</comment>
<sequence>MSFMMFKRIAIASVSSNIKLSASFHINSASLKSQKKLQHFFGNAVEILGKPYQTDNFTNITPSILSKVGRSIHKTPGNPLNHIYKRIESYLHRTYLRRGNPTFAVFDSLSPVVTLEQNFDSLLVPADHVSRSPNDTYYINSDHILRAHTSAHQRDLIRSGLDSFIVVGDVYRRDQIDFTHYPVFHQMEGVHLFSDFELFSNMPNSASMSLFEQGSRNVYKQETHTLQTAQLLEQGLKTCLEGLIRDLFGQDLQMKWVDAYFPFTHPSWELEIFYKGEWVEMLGCGIMEQKLINSGGASNKAGWAFGLGLERLAMKLYSIPDIRLFWSTDSGFRIQFENKSCNDEITYKSVSKYPQCVNDISFWIPESFTSNDFYDLVRSVGGELVEQVSLFDEFVHPKTGQSSHCYRIIYRHMEKTLTQAEVNQVHQQIETSATDQLGVKIR</sequence>
<dbReference type="GO" id="GO:0004826">
    <property type="term" value="F:phenylalanine-tRNA ligase activity"/>
    <property type="evidence" value="ECO:0007669"/>
    <property type="project" value="UniProtKB-EC"/>
</dbReference>
<dbReference type="Gene3D" id="3.30.70.380">
    <property type="entry name" value="Ferrodoxin-fold anticodon-binding domain"/>
    <property type="match status" value="1"/>
</dbReference>
<dbReference type="PANTHER" id="PTHR11538">
    <property type="entry name" value="PHENYLALANYL-TRNA SYNTHETASE"/>
    <property type="match status" value="1"/>
</dbReference>
<dbReference type="InterPro" id="IPR045864">
    <property type="entry name" value="aa-tRNA-synth_II/BPL/LPL"/>
</dbReference>
<evidence type="ECO:0000256" key="16">
    <source>
        <dbReference type="ARBA" id="ARBA00073229"/>
    </source>
</evidence>
<evidence type="ECO:0000259" key="17">
    <source>
        <dbReference type="PROSITE" id="PS50862"/>
    </source>
</evidence>
<evidence type="ECO:0000256" key="13">
    <source>
        <dbReference type="ARBA" id="ARBA00031194"/>
    </source>
</evidence>
<dbReference type="CDD" id="cd00496">
    <property type="entry name" value="PheRS_alpha_core"/>
    <property type="match status" value="1"/>
</dbReference>
<dbReference type="GO" id="GO:0005524">
    <property type="term" value="F:ATP binding"/>
    <property type="evidence" value="ECO:0007669"/>
    <property type="project" value="UniProtKB-KW"/>
</dbReference>
<evidence type="ECO:0000256" key="7">
    <source>
        <dbReference type="ARBA" id="ARBA00022840"/>
    </source>
</evidence>
<comment type="function">
    <text evidence="15">Is responsible for the charging of tRNA(Phe) with phenylalanine in mitochondrial translation. To a lesser extent, also catalyzes direct attachment of m-Tyr (an oxidized version of Phe) to tRNA(Phe), thereby opening the way for delivery of the misacylated tRNA to the ribosome and incorporation of ROS-damaged amino acid into proteins.</text>
</comment>
<evidence type="ECO:0000256" key="1">
    <source>
        <dbReference type="ARBA" id="ARBA00004305"/>
    </source>
</evidence>
<keyword evidence="8" id="KW-0648">Protein biosynthesis</keyword>
<evidence type="ECO:0000256" key="4">
    <source>
        <dbReference type="ARBA" id="ARBA00012814"/>
    </source>
</evidence>
<dbReference type="FunFam" id="3.30.930.10:FF:000041">
    <property type="entry name" value="Phenylalanyl-tRNA synthetase 2, mitochondrial"/>
    <property type="match status" value="1"/>
</dbReference>